<protein>
    <submittedName>
        <fullName evidence="1">Uncharacterized protein</fullName>
    </submittedName>
</protein>
<sequence>MSALEEGKHELAKELYEKLDQLDEYKLKDDIAKLDAKISVAKQAYQTWPKFEEAITKEFVVPYEEKRKQLYQEIEENKLKSGYLYAMIECLPHKYRRT</sequence>
<gene>
    <name evidence="1" type="ORF">NDM98_00130</name>
</gene>
<dbReference type="EMBL" id="JAMQJY010000001">
    <property type="protein sequence ID" value="MCM2674078.1"/>
    <property type="molecule type" value="Genomic_DNA"/>
</dbReference>
<dbReference type="RefSeq" id="WP_251602985.1">
    <property type="nucleotide sequence ID" value="NZ_JAMQJY010000001.1"/>
</dbReference>
<keyword evidence="2" id="KW-1185">Reference proteome</keyword>
<evidence type="ECO:0000313" key="2">
    <source>
        <dbReference type="Proteomes" id="UP001203665"/>
    </source>
</evidence>
<accession>A0ABT0XDU6</accession>
<reference evidence="1" key="1">
    <citation type="submission" date="2022-06" db="EMBL/GenBank/DDBJ databases">
        <title>Alkalicoccobacillus porphyridii sp. nov., isolated from a marine red alga, Porphyridium purpureum and reclassification of Shouchella plakortidis and Shouchella gibsonii as Alkalicoccobacillus plakortidis comb. nov. and Alkalicoccobacillus gibsonii comb. nov.</title>
        <authorList>
            <person name="Kim K.H."/>
            <person name="Lee J.K."/>
            <person name="Han D.M."/>
            <person name="Baek J.H."/>
            <person name="Jeon C.O."/>
        </authorList>
    </citation>
    <scope>NUCLEOTIDE SEQUENCE</scope>
    <source>
        <strain evidence="1">DSM 19153</strain>
    </source>
</reference>
<evidence type="ECO:0000313" key="1">
    <source>
        <dbReference type="EMBL" id="MCM2674078.1"/>
    </source>
</evidence>
<proteinExistence type="predicted"/>
<name>A0ABT0XDU6_9BACI</name>
<organism evidence="1 2">
    <name type="scientific">Alkalicoccobacillus plakortidis</name>
    <dbReference type="NCBI Taxonomy" id="444060"/>
    <lineage>
        <taxon>Bacteria</taxon>
        <taxon>Bacillati</taxon>
        <taxon>Bacillota</taxon>
        <taxon>Bacilli</taxon>
        <taxon>Bacillales</taxon>
        <taxon>Bacillaceae</taxon>
        <taxon>Alkalicoccobacillus</taxon>
    </lineage>
</organism>
<comment type="caution">
    <text evidence="1">The sequence shown here is derived from an EMBL/GenBank/DDBJ whole genome shotgun (WGS) entry which is preliminary data.</text>
</comment>
<dbReference type="Proteomes" id="UP001203665">
    <property type="component" value="Unassembled WGS sequence"/>
</dbReference>